<sequence length="678" mass="75428">MVYVFRFFVSSLIEQGIEQGRIISISVWMSHCFIVLCLFTNVNVALLFVLDPSQNYSMRGTMSLLPALLLLFVSTTFALDEEDTLLVITGRLLCEGKPSSTVTVSLTDEDRVKNGYAPLGLRSSDKGGNFSVHADISFFDEYIDPTIEIVHKCDRRCIEKSRIRIPWEYALERGARTVDLHIIELSQRFPLAEETSFCTSESDVTWTVPGEKNLFHVSCSTLHFVLIPIGLSQGDFSSIEFTMKQAVLLLCIIAGCTLADTIENGVAGSPEVECAAEALTVRFKTEREFEGHVYVKGHFADKGCRVDATLTNGVNLTVPFTDCDVRRKRSSSPRGIFLSVTMIISFHPMFITKIDKSYNVECFYTEQEKVVTQQFDVSLNPEQQRQILVLVGDDATDSSGKPLDDARNLQRYHSARHNRTDGGPDYGDYDQLDTQVIHGDLPLPVCRYEVLAETREGEAVKFATVGQQVYHQWTCEDAGHPAGQSPFCATVHSCNVKEESGREVQLLDENGCAVDRRDKFSILSLFSKFRYLLKNLEYTGDLTGGQISNVFKFADQPSLFFQCQIRLSVKEGDSCKRSSDNCPLPARGKRSVEEKKSGQEVDVFSQSMTVFEIDDPITPSAVRELGEAASAWTAKSMCVSPLTFGMLIALLASVLIVSAITVGLLCCRPNTVNLKLTE</sequence>
<evidence type="ECO:0000256" key="4">
    <source>
        <dbReference type="ARBA" id="ARBA00022460"/>
    </source>
</evidence>
<evidence type="ECO:0000313" key="12">
    <source>
        <dbReference type="Proteomes" id="UP000005239"/>
    </source>
</evidence>
<gene>
    <name evidence="11" type="primary">WBGene00113108</name>
</gene>
<proteinExistence type="inferred from homology"/>
<keyword evidence="7" id="KW-0812">Transmembrane</keyword>
<dbReference type="EnsemblMetazoa" id="PPA23554.1">
    <property type="protein sequence ID" value="PPA23554.1"/>
    <property type="gene ID" value="WBGene00113108"/>
</dbReference>
<evidence type="ECO:0000256" key="10">
    <source>
        <dbReference type="ARBA" id="ARBA00023136"/>
    </source>
</evidence>
<accession>A0A8R1UGT6</accession>
<evidence type="ECO:0000313" key="11">
    <source>
        <dbReference type="EnsemblMetazoa" id="PPA23554.1"/>
    </source>
</evidence>
<keyword evidence="12" id="KW-1185">Reference proteome</keyword>
<dbReference type="GO" id="GO:0005886">
    <property type="term" value="C:plasma membrane"/>
    <property type="evidence" value="ECO:0007669"/>
    <property type="project" value="UniProtKB-SubCell"/>
</dbReference>
<keyword evidence="9" id="KW-1133">Transmembrane helix</keyword>
<evidence type="ECO:0000256" key="7">
    <source>
        <dbReference type="ARBA" id="ARBA00022692"/>
    </source>
</evidence>
<dbReference type="InterPro" id="IPR057475">
    <property type="entry name" value="CUT_C"/>
</dbReference>
<dbReference type="Gene3D" id="2.60.40.3330">
    <property type="match status" value="1"/>
</dbReference>
<evidence type="ECO:0000256" key="3">
    <source>
        <dbReference type="ARBA" id="ARBA00010112"/>
    </source>
</evidence>
<reference evidence="11" key="2">
    <citation type="submission" date="2022-06" db="UniProtKB">
        <authorList>
            <consortium name="EnsemblMetazoa"/>
        </authorList>
    </citation>
    <scope>IDENTIFICATION</scope>
    <source>
        <strain evidence="11">PS312</strain>
    </source>
</reference>
<dbReference type="InterPro" id="IPR051962">
    <property type="entry name" value="Cuticlin"/>
</dbReference>
<dbReference type="PANTHER" id="PTHR22907">
    <property type="entry name" value="GH04558P"/>
    <property type="match status" value="1"/>
</dbReference>
<evidence type="ECO:0000256" key="8">
    <source>
        <dbReference type="ARBA" id="ARBA00022729"/>
    </source>
</evidence>
<dbReference type="Pfam" id="PF25057">
    <property type="entry name" value="CUT_N"/>
    <property type="match status" value="1"/>
</dbReference>
<dbReference type="SMART" id="SM00241">
    <property type="entry name" value="ZP"/>
    <property type="match status" value="1"/>
</dbReference>
<accession>A0A2A6B2G5</accession>
<evidence type="ECO:0000256" key="1">
    <source>
        <dbReference type="ARBA" id="ARBA00004251"/>
    </source>
</evidence>
<keyword evidence="10" id="KW-0472">Membrane</keyword>
<dbReference type="Proteomes" id="UP000005239">
    <property type="component" value="Unassembled WGS sequence"/>
</dbReference>
<dbReference type="GO" id="GO:0005576">
    <property type="term" value="C:extracellular region"/>
    <property type="evidence" value="ECO:0007669"/>
    <property type="project" value="UniProtKB-SubCell"/>
</dbReference>
<dbReference type="GO" id="GO:0009986">
    <property type="term" value="C:cell surface"/>
    <property type="evidence" value="ECO:0007669"/>
    <property type="project" value="InterPro"/>
</dbReference>
<dbReference type="InterPro" id="IPR001534">
    <property type="entry name" value="Transthyretin-like"/>
</dbReference>
<dbReference type="Pfam" id="PF25301">
    <property type="entry name" value="CUT_C"/>
    <property type="match status" value="1"/>
</dbReference>
<comment type="subcellular location">
    <subcellularLocation>
        <location evidence="1">Cell membrane</location>
        <topology evidence="1">Single-pass type I membrane protein</topology>
    </subcellularLocation>
    <subcellularLocation>
        <location evidence="2">Secreted</location>
    </subcellularLocation>
</comment>
<dbReference type="GO" id="GO:0042302">
    <property type="term" value="F:structural constituent of cuticle"/>
    <property type="evidence" value="ECO:0007669"/>
    <property type="project" value="UniProtKB-KW"/>
</dbReference>
<keyword evidence="5" id="KW-1003">Cell membrane</keyword>
<keyword evidence="4" id="KW-0193">Cuticle</keyword>
<keyword evidence="6" id="KW-0964">Secreted</keyword>
<evidence type="ECO:0000256" key="6">
    <source>
        <dbReference type="ARBA" id="ARBA00022525"/>
    </source>
</evidence>
<name>A0A2A6B2G5_PRIPA</name>
<evidence type="ECO:0000256" key="5">
    <source>
        <dbReference type="ARBA" id="ARBA00022475"/>
    </source>
</evidence>
<comment type="similarity">
    <text evidence="3">Belongs to the nematode transthyretin-like family.</text>
</comment>
<dbReference type="AlphaFoldDB" id="A0A2A6B2G5"/>
<reference evidence="12" key="1">
    <citation type="journal article" date="2008" name="Nat. Genet.">
        <title>The Pristionchus pacificus genome provides a unique perspective on nematode lifestyle and parasitism.</title>
        <authorList>
            <person name="Dieterich C."/>
            <person name="Clifton S.W."/>
            <person name="Schuster L.N."/>
            <person name="Chinwalla A."/>
            <person name="Delehaunty K."/>
            <person name="Dinkelacker I."/>
            <person name="Fulton L."/>
            <person name="Fulton R."/>
            <person name="Godfrey J."/>
            <person name="Minx P."/>
            <person name="Mitreva M."/>
            <person name="Roeseler W."/>
            <person name="Tian H."/>
            <person name="Witte H."/>
            <person name="Yang S.P."/>
            <person name="Wilson R.K."/>
            <person name="Sommer R.J."/>
        </authorList>
    </citation>
    <scope>NUCLEOTIDE SEQUENCE [LARGE SCALE GENOMIC DNA]</scope>
    <source>
        <strain evidence="12">PS312</strain>
    </source>
</reference>
<dbReference type="Pfam" id="PF01060">
    <property type="entry name" value="TTR-52"/>
    <property type="match status" value="1"/>
</dbReference>
<dbReference type="PROSITE" id="PS51034">
    <property type="entry name" value="ZP_2"/>
    <property type="match status" value="1"/>
</dbReference>
<evidence type="ECO:0000256" key="9">
    <source>
        <dbReference type="ARBA" id="ARBA00022989"/>
    </source>
</evidence>
<evidence type="ECO:0000256" key="2">
    <source>
        <dbReference type="ARBA" id="ARBA00004613"/>
    </source>
</evidence>
<protein>
    <submittedName>
        <fullName evidence="11">Cutl-3</fullName>
    </submittedName>
</protein>
<keyword evidence="8" id="KW-0732">Signal</keyword>
<dbReference type="PANTHER" id="PTHR22907:SF34">
    <property type="entry name" value="ZP DOMAIN-CONTAINING PROTEIN"/>
    <property type="match status" value="1"/>
</dbReference>
<organism evidence="11 12">
    <name type="scientific">Pristionchus pacificus</name>
    <name type="common">Parasitic nematode worm</name>
    <dbReference type="NCBI Taxonomy" id="54126"/>
    <lineage>
        <taxon>Eukaryota</taxon>
        <taxon>Metazoa</taxon>
        <taxon>Ecdysozoa</taxon>
        <taxon>Nematoda</taxon>
        <taxon>Chromadorea</taxon>
        <taxon>Rhabditida</taxon>
        <taxon>Rhabditina</taxon>
        <taxon>Diplogasteromorpha</taxon>
        <taxon>Diplogasteroidea</taxon>
        <taxon>Neodiplogasteridae</taxon>
        <taxon>Pristionchus</taxon>
    </lineage>
</organism>
<dbReference type="InterPro" id="IPR038479">
    <property type="entry name" value="Transthyretin-like_sf"/>
</dbReference>
<dbReference type="InterPro" id="IPR001507">
    <property type="entry name" value="ZP_dom"/>
</dbReference>
<dbReference type="InterPro" id="IPR056953">
    <property type="entry name" value="CUT_N"/>
</dbReference>